<dbReference type="GO" id="GO:0034475">
    <property type="term" value="P:U4 snRNA 3'-end processing"/>
    <property type="evidence" value="ECO:0007669"/>
    <property type="project" value="TreeGrafter"/>
</dbReference>
<reference evidence="8 9" key="1">
    <citation type="journal article" date="2007" name="Proc. Natl. Acad. Sci. U.S.A.">
        <title>Independent sorting-out of thousands of duplicated gene pairs in two yeast species descended from a whole-genome duplication.</title>
        <authorList>
            <person name="Scannell D.R."/>
            <person name="Frank A.C."/>
            <person name="Conant G.C."/>
            <person name="Byrne K.P."/>
            <person name="Woolfit M."/>
            <person name="Wolfe K.H."/>
        </authorList>
    </citation>
    <scope>NUCLEOTIDE SEQUENCE [LARGE SCALE GENOMIC DNA]</scope>
    <source>
        <strain evidence="9">ATCC 22028 / DSM 70294 / BCRC 21397 / CBS 2163 / NBRC 10782 / NRRL Y-8283 / UCD 57-17</strain>
    </source>
</reference>
<evidence type="ECO:0000256" key="2">
    <source>
        <dbReference type="ARBA" id="ARBA00006678"/>
    </source>
</evidence>
<dbReference type="GO" id="GO:0003723">
    <property type="term" value="F:RNA binding"/>
    <property type="evidence" value="ECO:0007669"/>
    <property type="project" value="TreeGrafter"/>
</dbReference>
<dbReference type="OMA" id="CIINEQG"/>
<dbReference type="HOGENOM" id="CLU_063514_2_1_1"/>
<dbReference type="Gene3D" id="3.30.230.70">
    <property type="entry name" value="GHMP Kinase, N-terminal domain"/>
    <property type="match status" value="1"/>
</dbReference>
<protein>
    <submittedName>
        <fullName evidence="8">Uncharacterized protein</fullName>
    </submittedName>
</protein>
<comment type="similarity">
    <text evidence="2">Belongs to the RNase PH family.</text>
</comment>
<dbReference type="InterPro" id="IPR020568">
    <property type="entry name" value="Ribosomal_Su5_D2-typ_SF"/>
</dbReference>
<dbReference type="PANTHER" id="PTHR11953">
    <property type="entry name" value="EXOSOME COMPLEX COMPONENT"/>
    <property type="match status" value="1"/>
</dbReference>
<dbReference type="Proteomes" id="UP000000267">
    <property type="component" value="Unassembled WGS sequence"/>
</dbReference>
<keyword evidence="9" id="KW-1185">Reference proteome</keyword>
<dbReference type="CDD" id="cd11372">
    <property type="entry name" value="RNase_PH_RRP46"/>
    <property type="match status" value="1"/>
</dbReference>
<sequence length="223" mass="24323">MSFSGNIGLLTEVDGSSQVECEDTKVICAVTGPIEPKARQELPTQLALEIIVRPAKGVPSTREKLMEDRLRSVITPIVSLYQYPRKLCQITCQILESGESEYEFSQKELSCCINATLLALIDSGLALNSIASSVSMAILKGSDDVIINPTNSQLLQSQSVHVLALQLIEGSRKVKNVLFLDSSGDFTEQQLFNVLEIGEKSCLELGLTLRSIIESKVKSSFIS</sequence>
<dbReference type="GO" id="GO:0005730">
    <property type="term" value="C:nucleolus"/>
    <property type="evidence" value="ECO:0007669"/>
    <property type="project" value="UniProtKB-SubCell"/>
</dbReference>
<dbReference type="SUPFAM" id="SSF55666">
    <property type="entry name" value="Ribonuclease PH domain 2-like"/>
    <property type="match status" value="1"/>
</dbReference>
<dbReference type="STRING" id="436907.A7TQ15"/>
<dbReference type="InParanoid" id="A7TQ15"/>
<evidence type="ECO:0000313" key="8">
    <source>
        <dbReference type="EMBL" id="EDO15664.1"/>
    </source>
</evidence>
<accession>A7TQ15</accession>
<dbReference type="GO" id="GO:0071051">
    <property type="term" value="P:poly(A)-dependent snoRNA 3'-end processing"/>
    <property type="evidence" value="ECO:0007669"/>
    <property type="project" value="TreeGrafter"/>
</dbReference>
<dbReference type="Pfam" id="PF01138">
    <property type="entry name" value="RNase_PH"/>
    <property type="match status" value="1"/>
</dbReference>
<keyword evidence="3" id="KW-0698">rRNA processing</keyword>
<dbReference type="InterPro" id="IPR027408">
    <property type="entry name" value="PNPase/RNase_PH_dom_sf"/>
</dbReference>
<dbReference type="PANTHER" id="PTHR11953:SF1">
    <property type="entry name" value="EXOSOME COMPLEX COMPONENT RRP46"/>
    <property type="match status" value="1"/>
</dbReference>
<feature type="domain" description="Exoribonuclease phosphorolytic" evidence="7">
    <location>
        <begin position="131"/>
        <end position="200"/>
    </location>
</feature>
<organism evidence="9">
    <name type="scientific">Vanderwaltozyma polyspora (strain ATCC 22028 / DSM 70294 / BCRC 21397 / CBS 2163 / NBRC 10782 / NRRL Y-8283 / UCD 57-17)</name>
    <name type="common">Kluyveromyces polysporus</name>
    <dbReference type="NCBI Taxonomy" id="436907"/>
    <lineage>
        <taxon>Eukaryota</taxon>
        <taxon>Fungi</taxon>
        <taxon>Dikarya</taxon>
        <taxon>Ascomycota</taxon>
        <taxon>Saccharomycotina</taxon>
        <taxon>Saccharomycetes</taxon>
        <taxon>Saccharomycetales</taxon>
        <taxon>Saccharomycetaceae</taxon>
        <taxon>Vanderwaltozyma</taxon>
    </lineage>
</organism>
<dbReference type="InterPro" id="IPR015847">
    <property type="entry name" value="ExoRNase_PH_dom2"/>
</dbReference>
<dbReference type="GO" id="GO:0016075">
    <property type="term" value="P:rRNA catabolic process"/>
    <property type="evidence" value="ECO:0007669"/>
    <property type="project" value="TreeGrafter"/>
</dbReference>
<dbReference type="GO" id="GO:0071038">
    <property type="term" value="P:TRAMP-dependent tRNA surveillance pathway"/>
    <property type="evidence" value="ECO:0007669"/>
    <property type="project" value="EnsemblFungi"/>
</dbReference>
<dbReference type="FunFam" id="3.30.230.70:FF:000027">
    <property type="entry name" value="Exosome complex component RRP46"/>
    <property type="match status" value="1"/>
</dbReference>
<dbReference type="GO" id="GO:0000176">
    <property type="term" value="C:nuclear exosome (RNase complex)"/>
    <property type="evidence" value="ECO:0007669"/>
    <property type="project" value="EnsemblFungi"/>
</dbReference>
<dbReference type="InterPro" id="IPR050080">
    <property type="entry name" value="RNase_PH"/>
</dbReference>
<evidence type="ECO:0000259" key="7">
    <source>
        <dbReference type="Pfam" id="PF03725"/>
    </source>
</evidence>
<feature type="domain" description="Exoribonuclease phosphorolytic" evidence="6">
    <location>
        <begin position="6"/>
        <end position="125"/>
    </location>
</feature>
<evidence type="ECO:0000313" key="9">
    <source>
        <dbReference type="Proteomes" id="UP000000267"/>
    </source>
</evidence>
<dbReference type="FunCoup" id="A7TQ15">
    <property type="interactions" value="300"/>
</dbReference>
<proteinExistence type="inferred from homology"/>
<dbReference type="GO" id="GO:0071028">
    <property type="term" value="P:nuclear mRNA surveillance"/>
    <property type="evidence" value="ECO:0007669"/>
    <property type="project" value="TreeGrafter"/>
</dbReference>
<dbReference type="InterPro" id="IPR001247">
    <property type="entry name" value="ExoRNase_PH_dom1"/>
</dbReference>
<dbReference type="GO" id="GO:0071042">
    <property type="term" value="P:nuclear polyadenylation-dependent mRNA catabolic process"/>
    <property type="evidence" value="ECO:0007669"/>
    <property type="project" value="EnsemblFungi"/>
</dbReference>
<evidence type="ECO:0000259" key="6">
    <source>
        <dbReference type="Pfam" id="PF01138"/>
    </source>
</evidence>
<dbReference type="KEGG" id="vpo:Kpol_473p23"/>
<dbReference type="RefSeq" id="XP_001643522.1">
    <property type="nucleotide sequence ID" value="XM_001643472.1"/>
</dbReference>
<keyword evidence="5" id="KW-0539">Nucleus</keyword>
<comment type="subcellular location">
    <subcellularLocation>
        <location evidence="1">Nucleus</location>
    </subcellularLocation>
</comment>
<dbReference type="Pfam" id="PF03725">
    <property type="entry name" value="RNase_PH_C"/>
    <property type="match status" value="1"/>
</dbReference>
<evidence type="ECO:0000256" key="5">
    <source>
        <dbReference type="ARBA" id="ARBA00023242"/>
    </source>
</evidence>
<keyword evidence="4" id="KW-0271">Exosome</keyword>
<gene>
    <name evidence="8" type="ORF">Kpol_473p23</name>
</gene>
<dbReference type="GeneID" id="5543757"/>
<dbReference type="GO" id="GO:0071035">
    <property type="term" value="P:nuclear polyadenylation-dependent rRNA catabolic process"/>
    <property type="evidence" value="ECO:0007669"/>
    <property type="project" value="EnsemblFungi"/>
</dbReference>
<dbReference type="GO" id="GO:0000467">
    <property type="term" value="P:exonucleolytic trimming to generate mature 3'-end of 5.8S rRNA from tricistronic rRNA transcript (SSU-rRNA, 5.8S rRNA, LSU-rRNA)"/>
    <property type="evidence" value="ECO:0007669"/>
    <property type="project" value="EnsemblFungi"/>
</dbReference>
<dbReference type="SUPFAM" id="SSF54211">
    <property type="entry name" value="Ribosomal protein S5 domain 2-like"/>
    <property type="match status" value="1"/>
</dbReference>
<dbReference type="OrthoDB" id="27298at2759"/>
<evidence type="ECO:0000256" key="4">
    <source>
        <dbReference type="ARBA" id="ARBA00022835"/>
    </source>
</evidence>
<dbReference type="eggNOG" id="KOG1069">
    <property type="taxonomic scope" value="Eukaryota"/>
</dbReference>
<dbReference type="EMBL" id="DS480450">
    <property type="protein sequence ID" value="EDO15664.1"/>
    <property type="molecule type" value="Genomic_DNA"/>
</dbReference>
<dbReference type="AlphaFoldDB" id="A7TQ15"/>
<dbReference type="InterPro" id="IPR036345">
    <property type="entry name" value="ExoRNase_PH_dom2_sf"/>
</dbReference>
<name>A7TQ15_VANPO</name>
<evidence type="ECO:0000256" key="1">
    <source>
        <dbReference type="ARBA" id="ARBA00004123"/>
    </source>
</evidence>
<evidence type="ECO:0000256" key="3">
    <source>
        <dbReference type="ARBA" id="ARBA00022552"/>
    </source>
</evidence>
<dbReference type="PhylomeDB" id="A7TQ15"/>
<dbReference type="GO" id="GO:0000177">
    <property type="term" value="C:cytoplasmic exosome (RNase complex)"/>
    <property type="evidence" value="ECO:0007669"/>
    <property type="project" value="EnsemblFungi"/>
</dbReference>